<dbReference type="EMBL" id="JABCKV010000007">
    <property type="protein sequence ID" value="KAG5647730.1"/>
    <property type="molecule type" value="Genomic_DNA"/>
</dbReference>
<evidence type="ECO:0000313" key="2">
    <source>
        <dbReference type="Proteomes" id="UP000775547"/>
    </source>
</evidence>
<accession>A0A9P7KGE0</accession>
<reference evidence="1" key="1">
    <citation type="submission" date="2020-07" db="EMBL/GenBank/DDBJ databases">
        <authorList>
            <person name="Nieuwenhuis M."/>
            <person name="Van De Peppel L.J.J."/>
        </authorList>
    </citation>
    <scope>NUCLEOTIDE SEQUENCE</scope>
    <source>
        <strain evidence="1">AP01</strain>
        <tissue evidence="1">Mycelium</tissue>
    </source>
</reference>
<proteinExistence type="predicted"/>
<protein>
    <submittedName>
        <fullName evidence="1">Uncharacterized protein</fullName>
    </submittedName>
</protein>
<gene>
    <name evidence="1" type="ORF">DXG03_008453</name>
</gene>
<sequence length="267" mass="30434">MGSVLLKNLEQMPFGFPVDDGPFAMYRINGYPTSPLVEVSQLKGHLALLRHFAALRTTVDGLKQSEMSVWHDQMPEDRELRWTWFVGRAVERFERWCQSLMSDDTEAGIWNVLPPLDALMVWHSYMLNPGPIRCLKCLKTLEAPLMKEDGTGYLQQNFILRCPAYDCQTIRITKETLALYKLSSDIVRTEPRFWGFLAGTLRTSMSDLNIGRATNVKDAILLAKELKEPPGSDKAAWIQSIMKNVNYQLMDIRKCMTSKVKGGDGRL</sequence>
<dbReference type="Proteomes" id="UP000775547">
    <property type="component" value="Unassembled WGS sequence"/>
</dbReference>
<evidence type="ECO:0000313" key="1">
    <source>
        <dbReference type="EMBL" id="KAG5647730.1"/>
    </source>
</evidence>
<dbReference type="AlphaFoldDB" id="A0A9P7KGE0"/>
<reference evidence="1" key="2">
    <citation type="submission" date="2021-10" db="EMBL/GenBank/DDBJ databases">
        <title>Phylogenomics reveals ancestral predisposition of the termite-cultivated fungus Termitomyces towards a domesticated lifestyle.</title>
        <authorList>
            <person name="Auxier B."/>
            <person name="Grum-Grzhimaylo A."/>
            <person name="Cardenas M.E."/>
            <person name="Lodge J.D."/>
            <person name="Laessoe T."/>
            <person name="Pedersen O."/>
            <person name="Smith M.E."/>
            <person name="Kuyper T.W."/>
            <person name="Franco-Molano E.A."/>
            <person name="Baroni T.J."/>
            <person name="Aanen D.K."/>
        </authorList>
    </citation>
    <scope>NUCLEOTIDE SEQUENCE</scope>
    <source>
        <strain evidence="1">AP01</strain>
        <tissue evidence="1">Mycelium</tissue>
    </source>
</reference>
<dbReference type="OrthoDB" id="2684236at2759"/>
<keyword evidence="2" id="KW-1185">Reference proteome</keyword>
<comment type="caution">
    <text evidence="1">The sequence shown here is derived from an EMBL/GenBank/DDBJ whole genome shotgun (WGS) entry which is preliminary data.</text>
</comment>
<name>A0A9P7KGE0_9AGAR</name>
<organism evidence="1 2">
    <name type="scientific">Asterophora parasitica</name>
    <dbReference type="NCBI Taxonomy" id="117018"/>
    <lineage>
        <taxon>Eukaryota</taxon>
        <taxon>Fungi</taxon>
        <taxon>Dikarya</taxon>
        <taxon>Basidiomycota</taxon>
        <taxon>Agaricomycotina</taxon>
        <taxon>Agaricomycetes</taxon>
        <taxon>Agaricomycetidae</taxon>
        <taxon>Agaricales</taxon>
        <taxon>Tricholomatineae</taxon>
        <taxon>Lyophyllaceae</taxon>
        <taxon>Asterophora</taxon>
    </lineage>
</organism>